<dbReference type="PANTHER" id="PTHR24291">
    <property type="entry name" value="CYTOCHROME P450 FAMILY 4"/>
    <property type="match status" value="1"/>
</dbReference>
<dbReference type="Gene3D" id="1.10.630.10">
    <property type="entry name" value="Cytochrome P450"/>
    <property type="match status" value="1"/>
</dbReference>
<evidence type="ECO:0000256" key="6">
    <source>
        <dbReference type="ARBA" id="ARBA00022617"/>
    </source>
</evidence>
<gene>
    <name evidence="15" type="ORF">IPOD504_LOCUS4135</name>
</gene>
<comment type="similarity">
    <text evidence="5 14">Belongs to the cytochrome P450 family.</text>
</comment>
<organism evidence="15 16">
    <name type="scientific">Iphiclides podalirius</name>
    <name type="common">scarce swallowtail</name>
    <dbReference type="NCBI Taxonomy" id="110791"/>
    <lineage>
        <taxon>Eukaryota</taxon>
        <taxon>Metazoa</taxon>
        <taxon>Ecdysozoa</taxon>
        <taxon>Arthropoda</taxon>
        <taxon>Hexapoda</taxon>
        <taxon>Insecta</taxon>
        <taxon>Pterygota</taxon>
        <taxon>Neoptera</taxon>
        <taxon>Endopterygota</taxon>
        <taxon>Lepidoptera</taxon>
        <taxon>Glossata</taxon>
        <taxon>Ditrysia</taxon>
        <taxon>Papilionoidea</taxon>
        <taxon>Papilionidae</taxon>
        <taxon>Papilioninae</taxon>
        <taxon>Iphiclides</taxon>
    </lineage>
</organism>
<evidence type="ECO:0000256" key="4">
    <source>
        <dbReference type="ARBA" id="ARBA00004406"/>
    </source>
</evidence>
<comment type="subcellular location">
    <subcellularLocation>
        <location evidence="4">Endoplasmic reticulum membrane</location>
        <topology evidence="4">Peripheral membrane protein</topology>
    </subcellularLocation>
    <subcellularLocation>
        <location evidence="3">Microsome membrane</location>
        <topology evidence="3">Peripheral membrane protein</topology>
    </subcellularLocation>
</comment>
<evidence type="ECO:0000256" key="10">
    <source>
        <dbReference type="ARBA" id="ARBA00023002"/>
    </source>
</evidence>
<dbReference type="InterPro" id="IPR036396">
    <property type="entry name" value="Cyt_P450_sf"/>
</dbReference>
<dbReference type="PROSITE" id="PS00086">
    <property type="entry name" value="CYTOCHROME_P450"/>
    <property type="match status" value="1"/>
</dbReference>
<evidence type="ECO:0000256" key="12">
    <source>
        <dbReference type="ARBA" id="ARBA00023033"/>
    </source>
</evidence>
<dbReference type="PRINTS" id="PR00463">
    <property type="entry name" value="EP450I"/>
</dbReference>
<evidence type="ECO:0000256" key="2">
    <source>
        <dbReference type="ARBA" id="ARBA00003690"/>
    </source>
</evidence>
<keyword evidence="13" id="KW-0472">Membrane</keyword>
<sequence>MIGYSLIAAPGTIWKNNIKKLGSAFRPSTVDAFQVIFNDQSRKLIISLETEVDSGPFEMQHKYLTNVILRAVSQTALGVAVDNVIIDEKFTRAFIRALELVVDRTTNIFLHSEAVYRLTPAYREFEMCARIVCGITEKVLRQRVCDAERKGNVDRRIDRSQGSEKGSMKSFLDILLEMRETDPTLTEEQIKHEVTTILLAGQETAASTVNFIFLLLGCRPDVQRKLYEEIRHVFGDTRRPVSKEDLGRLVYCEAVIHETLRLYPPVPGVLRYVDHDVELNSCTIPKGTTCIFNIWGSGRSKHIWGPDALLYKPERWLDPSTASKHVNALLNFSVGKRICIGRRFAMNFIKTILVHCLTEYEFLSEADKMTLQMDILLRPKSGNLLQIRRRV</sequence>
<keyword evidence="16" id="KW-1185">Reference proteome</keyword>
<evidence type="ECO:0000256" key="13">
    <source>
        <dbReference type="ARBA" id="ARBA00023136"/>
    </source>
</evidence>
<name>A0ABN8HXE8_9NEOP</name>
<feature type="non-terminal residue" evidence="15">
    <location>
        <position position="1"/>
    </location>
</feature>
<dbReference type="InterPro" id="IPR001128">
    <property type="entry name" value="Cyt_P450"/>
</dbReference>
<keyword evidence="8" id="KW-0256">Endoplasmic reticulum</keyword>
<evidence type="ECO:0008006" key="17">
    <source>
        <dbReference type="Google" id="ProtNLM"/>
    </source>
</evidence>
<dbReference type="SUPFAM" id="SSF48264">
    <property type="entry name" value="Cytochrome P450"/>
    <property type="match status" value="1"/>
</dbReference>
<evidence type="ECO:0000313" key="15">
    <source>
        <dbReference type="EMBL" id="CAH2043074.1"/>
    </source>
</evidence>
<accession>A0ABN8HXE8</accession>
<dbReference type="InterPro" id="IPR050196">
    <property type="entry name" value="Cytochrome_P450_Monoox"/>
</dbReference>
<evidence type="ECO:0000313" key="16">
    <source>
        <dbReference type="Proteomes" id="UP000837857"/>
    </source>
</evidence>
<evidence type="ECO:0000256" key="1">
    <source>
        <dbReference type="ARBA" id="ARBA00001971"/>
    </source>
</evidence>
<dbReference type="EMBL" id="OW152827">
    <property type="protein sequence ID" value="CAH2043074.1"/>
    <property type="molecule type" value="Genomic_DNA"/>
</dbReference>
<dbReference type="InterPro" id="IPR002401">
    <property type="entry name" value="Cyt_P450_E_grp-I"/>
</dbReference>
<keyword evidence="11 14" id="KW-0408">Iron</keyword>
<proteinExistence type="inferred from homology"/>
<keyword evidence="10 14" id="KW-0560">Oxidoreductase</keyword>
<dbReference type="InterPro" id="IPR017972">
    <property type="entry name" value="Cyt_P450_CS"/>
</dbReference>
<evidence type="ECO:0000256" key="14">
    <source>
        <dbReference type="RuleBase" id="RU000461"/>
    </source>
</evidence>
<evidence type="ECO:0000256" key="7">
    <source>
        <dbReference type="ARBA" id="ARBA00022723"/>
    </source>
</evidence>
<protein>
    <recommendedName>
        <fullName evidence="17">Cytochrome P450</fullName>
    </recommendedName>
</protein>
<evidence type="ECO:0000256" key="9">
    <source>
        <dbReference type="ARBA" id="ARBA00022848"/>
    </source>
</evidence>
<evidence type="ECO:0000256" key="3">
    <source>
        <dbReference type="ARBA" id="ARBA00004174"/>
    </source>
</evidence>
<keyword evidence="12 14" id="KW-0503">Monooxygenase</keyword>
<evidence type="ECO:0000256" key="5">
    <source>
        <dbReference type="ARBA" id="ARBA00010617"/>
    </source>
</evidence>
<comment type="function">
    <text evidence="2">May be involved in the metabolism of insect hormones and in the breakdown of synthetic insecticides.</text>
</comment>
<keyword evidence="6 14" id="KW-0349">Heme</keyword>
<dbReference type="Proteomes" id="UP000837857">
    <property type="component" value="Chromosome 15"/>
</dbReference>
<keyword evidence="9" id="KW-0492">Microsome</keyword>
<evidence type="ECO:0000256" key="11">
    <source>
        <dbReference type="ARBA" id="ARBA00023004"/>
    </source>
</evidence>
<dbReference type="PANTHER" id="PTHR24291:SF189">
    <property type="entry name" value="CYTOCHROME P450 4C3-RELATED"/>
    <property type="match status" value="1"/>
</dbReference>
<dbReference type="Pfam" id="PF00067">
    <property type="entry name" value="p450"/>
    <property type="match status" value="1"/>
</dbReference>
<reference evidence="15" key="1">
    <citation type="submission" date="2022-03" db="EMBL/GenBank/DDBJ databases">
        <authorList>
            <person name="Martin H S."/>
        </authorList>
    </citation>
    <scope>NUCLEOTIDE SEQUENCE</scope>
</reference>
<evidence type="ECO:0000256" key="8">
    <source>
        <dbReference type="ARBA" id="ARBA00022824"/>
    </source>
</evidence>
<keyword evidence="7 14" id="KW-0479">Metal-binding</keyword>
<dbReference type="PRINTS" id="PR00385">
    <property type="entry name" value="P450"/>
</dbReference>
<comment type="cofactor">
    <cofactor evidence="1">
        <name>heme</name>
        <dbReference type="ChEBI" id="CHEBI:30413"/>
    </cofactor>
</comment>